<organism evidence="3 4">
    <name type="scientific">Botrytis elliptica</name>
    <dbReference type="NCBI Taxonomy" id="278938"/>
    <lineage>
        <taxon>Eukaryota</taxon>
        <taxon>Fungi</taxon>
        <taxon>Dikarya</taxon>
        <taxon>Ascomycota</taxon>
        <taxon>Pezizomycotina</taxon>
        <taxon>Leotiomycetes</taxon>
        <taxon>Helotiales</taxon>
        <taxon>Sclerotiniaceae</taxon>
        <taxon>Botrytis</taxon>
    </lineage>
</organism>
<proteinExistence type="predicted"/>
<dbReference type="Proteomes" id="UP000297229">
    <property type="component" value="Unassembled WGS sequence"/>
</dbReference>
<feature type="coiled-coil region" evidence="1">
    <location>
        <begin position="16"/>
        <end position="43"/>
    </location>
</feature>
<dbReference type="AlphaFoldDB" id="A0A4Z1JB25"/>
<keyword evidence="4" id="KW-1185">Reference proteome</keyword>
<dbReference type="EMBL" id="PQXM01000723">
    <property type="protein sequence ID" value="TGO70444.1"/>
    <property type="molecule type" value="Genomic_DNA"/>
</dbReference>
<feature type="compositionally biased region" description="Basic and acidic residues" evidence="2">
    <location>
        <begin position="125"/>
        <end position="137"/>
    </location>
</feature>
<reference evidence="3 4" key="1">
    <citation type="submission" date="2017-12" db="EMBL/GenBank/DDBJ databases">
        <title>Comparative genomics of Botrytis spp.</title>
        <authorList>
            <person name="Valero-Jimenez C.A."/>
            <person name="Tapia P."/>
            <person name="Veloso J."/>
            <person name="Silva-Moreno E."/>
            <person name="Staats M."/>
            <person name="Valdes J.H."/>
            <person name="Van Kan J.A.L."/>
        </authorList>
    </citation>
    <scope>NUCLEOTIDE SEQUENCE [LARGE SCALE GENOMIC DNA]</scope>
    <source>
        <strain evidence="3 4">Be9601</strain>
    </source>
</reference>
<keyword evidence="1" id="KW-0175">Coiled coil</keyword>
<evidence type="ECO:0000256" key="2">
    <source>
        <dbReference type="SAM" id="MobiDB-lite"/>
    </source>
</evidence>
<protein>
    <submittedName>
        <fullName evidence="3">Uncharacterized protein</fullName>
    </submittedName>
</protein>
<name>A0A4Z1JB25_9HELO</name>
<evidence type="ECO:0000313" key="4">
    <source>
        <dbReference type="Proteomes" id="UP000297229"/>
    </source>
</evidence>
<evidence type="ECO:0000256" key="1">
    <source>
        <dbReference type="SAM" id="Coils"/>
    </source>
</evidence>
<accession>A0A4Z1JB25</accession>
<sequence>MNWNVFSCKCGANIPFLIEEQRIEREAEEIEEKENAMTTAAEATVIRPDSVLSPSEGGVGGEDDQGMGGRSGVILGAGGGAIHQNLVSRPKPLTPEQQSARRLHLALRRRAADVRRKEARRAARRKECAGLIKKDSTHPAQPRSSPPPLASNKNTTTILLTTAADTKLELYWWQTERDIWDI</sequence>
<feature type="region of interest" description="Disordered" evidence="2">
    <location>
        <begin position="114"/>
        <end position="155"/>
    </location>
</feature>
<evidence type="ECO:0000313" key="3">
    <source>
        <dbReference type="EMBL" id="TGO70444.1"/>
    </source>
</evidence>
<comment type="caution">
    <text evidence="3">The sequence shown here is derived from an EMBL/GenBank/DDBJ whole genome shotgun (WGS) entry which is preliminary data.</text>
</comment>
<gene>
    <name evidence="3" type="ORF">BELL_0725g00050</name>
</gene>